<dbReference type="Proteomes" id="UP000029858">
    <property type="component" value="Unassembled WGS sequence"/>
</dbReference>
<dbReference type="RefSeq" id="WP_036708177.1">
    <property type="nucleotide sequence ID" value="NZ_JRKQ01000020.1"/>
</dbReference>
<reference evidence="2 3" key="2">
    <citation type="submission" date="2014-10" db="EMBL/GenBank/DDBJ databases">
        <title>Paracoccus sanguinis sp. nov., isolated from clinical specimens of New York State patients.</title>
        <authorList>
            <person name="Mingle L.A."/>
            <person name="Cole J.A."/>
            <person name="Lapierre P."/>
            <person name="Musser K.A."/>
        </authorList>
    </citation>
    <scope>NUCLEOTIDE SEQUENCE [LARGE SCALE GENOMIC DNA]</scope>
    <source>
        <strain evidence="2 3">5503</strain>
    </source>
</reference>
<organism evidence="2 3">
    <name type="scientific">Paracoccus sanguinis</name>
    <dbReference type="NCBI Taxonomy" id="1545044"/>
    <lineage>
        <taxon>Bacteria</taxon>
        <taxon>Pseudomonadati</taxon>
        <taxon>Pseudomonadota</taxon>
        <taxon>Alphaproteobacteria</taxon>
        <taxon>Rhodobacterales</taxon>
        <taxon>Paracoccaceae</taxon>
        <taxon>Paracoccus</taxon>
    </lineage>
</organism>
<proteinExistence type="predicted"/>
<name>A0A099GJM3_9RHOB</name>
<reference evidence="2 3" key="1">
    <citation type="submission" date="2014-09" db="EMBL/GenBank/DDBJ databases">
        <authorList>
            <person name="McGinnis J.M."/>
            <person name="Wolfgang W.J."/>
        </authorList>
    </citation>
    <scope>NUCLEOTIDE SEQUENCE [LARGE SCALE GENOMIC DNA]</scope>
    <source>
        <strain evidence="2 3">5503</strain>
    </source>
</reference>
<evidence type="ECO:0000313" key="2">
    <source>
        <dbReference type="EMBL" id="KGJ22757.1"/>
    </source>
</evidence>
<evidence type="ECO:0000313" key="3">
    <source>
        <dbReference type="Proteomes" id="UP000029858"/>
    </source>
</evidence>
<protein>
    <recommendedName>
        <fullName evidence="1">YjiS-like domain-containing protein</fullName>
    </recommendedName>
</protein>
<dbReference type="Pfam" id="PF06568">
    <property type="entry name" value="YjiS-like"/>
    <property type="match status" value="1"/>
</dbReference>
<sequence length="63" mass="6969">MCAVETLRLPAASRPGLLSRLGAAFAHWAEVRETRSQLNRLTDRELTDIGLSRADIEHVARGL</sequence>
<accession>A0A099GJM3</accession>
<gene>
    <name evidence="2" type="ORF">IX56_05985</name>
</gene>
<feature type="domain" description="YjiS-like" evidence="1">
    <location>
        <begin position="23"/>
        <end position="57"/>
    </location>
</feature>
<comment type="caution">
    <text evidence="2">The sequence shown here is derived from an EMBL/GenBank/DDBJ whole genome shotgun (WGS) entry which is preliminary data.</text>
</comment>
<dbReference type="InterPro" id="IPR009506">
    <property type="entry name" value="YjiS-like"/>
</dbReference>
<dbReference type="EMBL" id="JRKQ01000020">
    <property type="protein sequence ID" value="KGJ22757.1"/>
    <property type="molecule type" value="Genomic_DNA"/>
</dbReference>
<evidence type="ECO:0000259" key="1">
    <source>
        <dbReference type="Pfam" id="PF06568"/>
    </source>
</evidence>
<dbReference type="AlphaFoldDB" id="A0A099GJM3"/>